<dbReference type="GO" id="GO:0003677">
    <property type="term" value="F:DNA binding"/>
    <property type="evidence" value="ECO:0007669"/>
    <property type="project" value="InterPro"/>
</dbReference>
<keyword evidence="3" id="KW-0378">Hydrolase</keyword>
<evidence type="ECO:0000259" key="4">
    <source>
        <dbReference type="SMART" id="SM00927"/>
    </source>
</evidence>
<dbReference type="EMBL" id="QXZZ01000028">
    <property type="protein sequence ID" value="RJY50339.1"/>
    <property type="molecule type" value="Genomic_DNA"/>
</dbReference>
<evidence type="ECO:0000313" key="5">
    <source>
        <dbReference type="EMBL" id="RJY50339.1"/>
    </source>
</evidence>
<dbReference type="CDD" id="cd22355">
    <property type="entry name" value="Sau3AI_C"/>
    <property type="match status" value="1"/>
</dbReference>
<dbReference type="SUPFAM" id="SSF52980">
    <property type="entry name" value="Restriction endonuclease-like"/>
    <property type="match status" value="2"/>
</dbReference>
<evidence type="ECO:0000256" key="3">
    <source>
        <dbReference type="ARBA" id="ARBA00022801"/>
    </source>
</evidence>
<dbReference type="Gene3D" id="3.40.600.10">
    <property type="entry name" value="DNA mismatch repair MutH/Restriction endonuclease, type II"/>
    <property type="match status" value="2"/>
</dbReference>
<reference evidence="5 6" key="1">
    <citation type="submission" date="2018-09" db="EMBL/GenBank/DDBJ databases">
        <title>Genome sequence of Veillonella atypica isolated from periodontal Korean patients.</title>
        <authorList>
            <person name="Lee J.-H."/>
            <person name="Moon J.-H."/>
            <person name="Shin S.-Y."/>
        </authorList>
    </citation>
    <scope>NUCLEOTIDE SEQUENCE [LARGE SCALE GENOMIC DNA]</scope>
    <source>
        <strain evidence="5 6">KHUD_V1</strain>
    </source>
</reference>
<evidence type="ECO:0000313" key="6">
    <source>
        <dbReference type="Proteomes" id="UP000277803"/>
    </source>
</evidence>
<proteinExistence type="predicted"/>
<dbReference type="Proteomes" id="UP000277803">
    <property type="component" value="Unassembled WGS sequence"/>
</dbReference>
<accession>A0A3A6W3Y8</accession>
<comment type="caution">
    <text evidence="5">The sequence shown here is derived from an EMBL/GenBank/DDBJ whole genome shotgun (WGS) entry which is preliminary data.</text>
</comment>
<gene>
    <name evidence="5" type="ORF">D2965_05615</name>
</gene>
<dbReference type="SMART" id="SM00927">
    <property type="entry name" value="MutH"/>
    <property type="match status" value="1"/>
</dbReference>
<dbReference type="InterPro" id="IPR011335">
    <property type="entry name" value="Restrct_endonuc-II-like"/>
</dbReference>
<dbReference type="InterPro" id="IPR011337">
    <property type="entry name" value="DNA_rep_MutH/RE_typeII_Sau3AI"/>
</dbReference>
<evidence type="ECO:0000256" key="2">
    <source>
        <dbReference type="ARBA" id="ARBA00022759"/>
    </source>
</evidence>
<protein>
    <submittedName>
        <fullName evidence="5">Restriction endonuclease</fullName>
    </submittedName>
</protein>
<keyword evidence="1" id="KW-0540">Nuclease</keyword>
<dbReference type="RefSeq" id="WP_119982562.1">
    <property type="nucleotide sequence ID" value="NZ_QXZZ01000028.1"/>
</dbReference>
<dbReference type="InterPro" id="IPR037057">
    <property type="entry name" value="DNA_rep_MutH/T2_RE_sf"/>
</dbReference>
<dbReference type="AlphaFoldDB" id="A0A3A6W3Y8"/>
<organism evidence="5 6">
    <name type="scientific">Veillonella atypica</name>
    <dbReference type="NCBI Taxonomy" id="39777"/>
    <lineage>
        <taxon>Bacteria</taxon>
        <taxon>Bacillati</taxon>
        <taxon>Bacillota</taxon>
        <taxon>Negativicutes</taxon>
        <taxon>Veillonellales</taxon>
        <taxon>Veillonellaceae</taxon>
        <taxon>Veillonella</taxon>
    </lineage>
</organism>
<dbReference type="NCBIfam" id="NF040973">
    <property type="entry name" value="restrict_Sau3AI"/>
    <property type="match status" value="1"/>
</dbReference>
<evidence type="ECO:0000256" key="1">
    <source>
        <dbReference type="ARBA" id="ARBA00022722"/>
    </source>
</evidence>
<keyword evidence="2 5" id="KW-0255">Endonuclease</keyword>
<dbReference type="Pfam" id="PF02976">
    <property type="entry name" value="MutH"/>
    <property type="match status" value="1"/>
</dbReference>
<feature type="domain" description="DNA mismatch repair MutH/Type II restriction enzyme Sau3AI" evidence="4">
    <location>
        <begin position="52"/>
        <end position="155"/>
    </location>
</feature>
<dbReference type="GO" id="GO:0004519">
    <property type="term" value="F:endonuclease activity"/>
    <property type="evidence" value="ECO:0007669"/>
    <property type="project" value="UniProtKB-KW"/>
</dbReference>
<name>A0A3A6W3Y8_9FIRM</name>
<sequence>MDFERRYDSIEEVLDVAKSAEGKLVKEYDVTNRLETKKNKGGIGQIIEEGLFHMAPNSRAEADFANLDLELKVTGIKTNAKQTSFSAKERLVLNIIDYMEEYKRTFEESSLWHKNKKILLMFYKWIDGVNKGEFPILKSVIHQFSESDLAIVKQDWQIIIDKIKAGKAHEISEGDTMYLAACTKGANAKSMRKQPFSDIPAKQRAYSLKNSYMTAYVRRILMNEDVISVFKPEELKSKSVDELLHERFAPYIGRTLYELKRHINFAENKNKAMYANLVSDLLGIKGTSLDDTEEFAKANIKFKTIRLEPNGVPREHMSFEQIDFDRWLNASWEESQVYETFENTKFLFVVFQFTETERENPNRVPYLKGIKLWNMPEQIIETELKDLWQTVHDILAVGVELTQTPRGVKNNLPGAKFNGVCHIRPKAVNAADKVRLPDGQMITKQTYWLNREYIAEIVREL</sequence>
<dbReference type="GO" id="GO:0016787">
    <property type="term" value="F:hydrolase activity"/>
    <property type="evidence" value="ECO:0007669"/>
    <property type="project" value="UniProtKB-KW"/>
</dbReference>
<dbReference type="CDD" id="cd22356">
    <property type="entry name" value="Sau3AI_N-like"/>
    <property type="match status" value="1"/>
</dbReference>